<dbReference type="Pfam" id="PF12399">
    <property type="entry name" value="BCA_ABC_TP_C"/>
    <property type="match status" value="1"/>
</dbReference>
<evidence type="ECO:0000256" key="2">
    <source>
        <dbReference type="ARBA" id="ARBA00022741"/>
    </source>
</evidence>
<proteinExistence type="predicted"/>
<feature type="domain" description="ABC transporter" evidence="4">
    <location>
        <begin position="4"/>
        <end position="239"/>
    </location>
</feature>
<evidence type="ECO:0000313" key="5">
    <source>
        <dbReference type="EMBL" id="CCC81152.1"/>
    </source>
</evidence>
<dbReference type="PATRIC" id="fig|768679.9.peg.500"/>
<dbReference type="Gene3D" id="3.40.50.300">
    <property type="entry name" value="P-loop containing nucleotide triphosphate hydrolases"/>
    <property type="match status" value="1"/>
</dbReference>
<evidence type="ECO:0000259" key="4">
    <source>
        <dbReference type="PROSITE" id="PS50893"/>
    </source>
</evidence>
<dbReference type="PANTHER" id="PTHR45772">
    <property type="entry name" value="CONSERVED COMPONENT OF ABC TRANSPORTER FOR NATURAL AMINO ACIDS-RELATED"/>
    <property type="match status" value="1"/>
</dbReference>
<name>G4RNK8_THETK</name>
<dbReference type="InterPro" id="IPR027417">
    <property type="entry name" value="P-loop_NTPase"/>
</dbReference>
<dbReference type="GO" id="GO:0016887">
    <property type="term" value="F:ATP hydrolysis activity"/>
    <property type="evidence" value="ECO:0007669"/>
    <property type="project" value="InterPro"/>
</dbReference>
<dbReference type="GO" id="GO:0005524">
    <property type="term" value="F:ATP binding"/>
    <property type="evidence" value="ECO:0007669"/>
    <property type="project" value="UniProtKB-KW"/>
</dbReference>
<keyword evidence="1" id="KW-0813">Transport</keyword>
<gene>
    <name evidence="5" type="primary">livG</name>
    <name evidence="5" type="ordered locus">TTX_0485</name>
</gene>
<dbReference type="eggNOG" id="arCOG00926">
    <property type="taxonomic scope" value="Archaea"/>
</dbReference>
<keyword evidence="3 5" id="KW-0067">ATP-binding</keyword>
<dbReference type="KEGG" id="ttn:TTX_0485"/>
<evidence type="ECO:0000256" key="3">
    <source>
        <dbReference type="ARBA" id="ARBA00022840"/>
    </source>
</evidence>
<protein>
    <submittedName>
        <fullName evidence="5">Branched-chain amino acid transport ATP-binding protein, LivG</fullName>
    </submittedName>
</protein>
<dbReference type="SUPFAM" id="SSF52540">
    <property type="entry name" value="P-loop containing nucleoside triphosphate hydrolases"/>
    <property type="match status" value="1"/>
</dbReference>
<dbReference type="InterPro" id="IPR003439">
    <property type="entry name" value="ABC_transporter-like_ATP-bd"/>
</dbReference>
<dbReference type="PaxDb" id="768679-TTX_0485"/>
<dbReference type="Proteomes" id="UP000002654">
    <property type="component" value="Chromosome"/>
</dbReference>
<dbReference type="InterPro" id="IPR051120">
    <property type="entry name" value="ABC_AA/LPS_Transport"/>
</dbReference>
<sequence length="243" mass="26673">MTLLRVQNVVKRFGGLIALHGVSLEVERGEFVAVVGPNGSGKTTLLNVINGVYKPDNGRVYFEGRDVTDLPAYKRAKLGMSRAFQVPRPFPELTVLENVVVGALFNGGYDLAEAREVAKEVLGYVGLAKKVDEPAGRLTFNEMRLLELARALAGRPKLLMLDEVMAGLNPAEIDSMVKLIKRIVEERNIAALSLVEHRMKAVVQLATRVVVMHQGRIVAEGPPDVALNNPLVVEVYLGRPWRS</sequence>
<dbReference type="HOGENOM" id="CLU_000604_1_2_2"/>
<keyword evidence="6" id="KW-1185">Reference proteome</keyword>
<dbReference type="OrthoDB" id="44250at2157"/>
<accession>G4RNK8</accession>
<dbReference type="RefSeq" id="WP_014126409.1">
    <property type="nucleotide sequence ID" value="NC_016070.1"/>
</dbReference>
<dbReference type="InterPro" id="IPR032823">
    <property type="entry name" value="BCA_ABC_TP_C"/>
</dbReference>
<dbReference type="SMART" id="SM00382">
    <property type="entry name" value="AAA"/>
    <property type="match status" value="1"/>
</dbReference>
<dbReference type="GeneID" id="11263487"/>
<dbReference type="InterPro" id="IPR003593">
    <property type="entry name" value="AAA+_ATPase"/>
</dbReference>
<dbReference type="GO" id="GO:0005886">
    <property type="term" value="C:plasma membrane"/>
    <property type="evidence" value="ECO:0007669"/>
    <property type="project" value="TreeGrafter"/>
</dbReference>
<dbReference type="PROSITE" id="PS50893">
    <property type="entry name" value="ABC_TRANSPORTER_2"/>
    <property type="match status" value="1"/>
</dbReference>
<dbReference type="STRING" id="768679.TTX_0485"/>
<dbReference type="CDD" id="cd03219">
    <property type="entry name" value="ABC_Mj1267_LivG_branched"/>
    <property type="match status" value="1"/>
</dbReference>
<organism evidence="5 6">
    <name type="scientific">Thermoproteus tenax (strain ATCC 35583 / DSM 2078 / JCM 9277 / NBRC 100435 / Kra 1)</name>
    <dbReference type="NCBI Taxonomy" id="768679"/>
    <lineage>
        <taxon>Archaea</taxon>
        <taxon>Thermoproteota</taxon>
        <taxon>Thermoprotei</taxon>
        <taxon>Thermoproteales</taxon>
        <taxon>Thermoproteaceae</taxon>
        <taxon>Thermoproteus</taxon>
    </lineage>
</organism>
<reference evidence="5 6" key="1">
    <citation type="journal article" date="2011" name="PLoS ONE">
        <title>The complete genome sequence of Thermoproteus tenax: a physiologically versatile member of the Crenarchaeota.</title>
        <authorList>
            <person name="Siebers B."/>
            <person name="Zaparty M."/>
            <person name="Raddatz G."/>
            <person name="Tjaden B."/>
            <person name="Albers S.V."/>
            <person name="Bell S.D."/>
            <person name="Blombach F."/>
            <person name="Kletzin A."/>
            <person name="Kyrpides N."/>
            <person name="Lanz C."/>
            <person name="Plagens A."/>
            <person name="Rampp M."/>
            <person name="Rosinus A."/>
            <person name="von Jan M."/>
            <person name="Makarova K.S."/>
            <person name="Klenk H.P."/>
            <person name="Schuster S.C."/>
            <person name="Hensel R."/>
        </authorList>
    </citation>
    <scope>NUCLEOTIDE SEQUENCE [LARGE SCALE GENOMIC DNA]</scope>
    <source>
        <strain evidence="6">ATCC 35583 / DSM 2078 / JCM 9277 / NBRC 100435 / Kra 1</strain>
    </source>
</reference>
<dbReference type="PANTHER" id="PTHR45772:SF8">
    <property type="entry name" value="HIGH-AFFINITY BRANCHED-CHAIN AMINO ACID TRANSPORT ATP-BINDING PROTEIN"/>
    <property type="match status" value="1"/>
</dbReference>
<dbReference type="AlphaFoldDB" id="G4RNK8"/>
<evidence type="ECO:0000313" key="6">
    <source>
        <dbReference type="Proteomes" id="UP000002654"/>
    </source>
</evidence>
<evidence type="ECO:0000256" key="1">
    <source>
        <dbReference type="ARBA" id="ARBA00022448"/>
    </source>
</evidence>
<dbReference type="EMBL" id="FN869859">
    <property type="protein sequence ID" value="CCC81152.1"/>
    <property type="molecule type" value="Genomic_DNA"/>
</dbReference>
<keyword evidence="2" id="KW-0547">Nucleotide-binding</keyword>
<dbReference type="Pfam" id="PF00005">
    <property type="entry name" value="ABC_tran"/>
    <property type="match status" value="1"/>
</dbReference>